<accession>A0ABV6IJD3</accession>
<reference evidence="3 4" key="1">
    <citation type="submission" date="2024-09" db="EMBL/GenBank/DDBJ databases">
        <authorList>
            <person name="Sun Q."/>
            <person name="Mori K."/>
        </authorList>
    </citation>
    <scope>NUCLEOTIDE SEQUENCE [LARGE SCALE GENOMIC DNA]</scope>
    <source>
        <strain evidence="3 4">CCM 8677</strain>
    </source>
</reference>
<gene>
    <name evidence="3" type="ORF">ACFFJH_14960</name>
</gene>
<dbReference type="Proteomes" id="UP001589844">
    <property type="component" value="Unassembled WGS sequence"/>
</dbReference>
<dbReference type="SUPFAM" id="SSF53474">
    <property type="entry name" value="alpha/beta-Hydrolases"/>
    <property type="match status" value="1"/>
</dbReference>
<comment type="caution">
    <text evidence="3">The sequence shown here is derived from an EMBL/GenBank/DDBJ whole genome shotgun (WGS) entry which is preliminary data.</text>
</comment>
<evidence type="ECO:0000256" key="1">
    <source>
        <dbReference type="SAM" id="SignalP"/>
    </source>
</evidence>
<dbReference type="RefSeq" id="WP_390213706.1">
    <property type="nucleotide sequence ID" value="NZ_JBHLXJ010000016.1"/>
</dbReference>
<feature type="domain" description="AB hydrolase-1" evidence="2">
    <location>
        <begin position="85"/>
        <end position="295"/>
    </location>
</feature>
<dbReference type="PRINTS" id="PR00111">
    <property type="entry name" value="ABHYDROLASE"/>
</dbReference>
<dbReference type="PANTHER" id="PTHR43798">
    <property type="entry name" value="MONOACYLGLYCEROL LIPASE"/>
    <property type="match status" value="1"/>
</dbReference>
<dbReference type="EMBL" id="JBHLXJ010000016">
    <property type="protein sequence ID" value="MFC0351116.1"/>
    <property type="molecule type" value="Genomic_DNA"/>
</dbReference>
<dbReference type="GO" id="GO:0016787">
    <property type="term" value="F:hydrolase activity"/>
    <property type="evidence" value="ECO:0007669"/>
    <property type="project" value="UniProtKB-KW"/>
</dbReference>
<sequence length="321" mass="35990">MPRYAIFRTFLFSTTLLLTSSFTSTCLAQEIEQAASDVKTTPSVSLNSQLTEIESVMVEFAEQRVANAQATIIFENGLLLDLTTWKAVAAGLKQCCNLFFYNRPGVGRSTAGSSDISPESESQRLQRLLAQRELSGPYILVGHSLGGQYAQAYAMRYPEQVDGLVLVDALPLGVAKPYHEFPWFTRVGLWIFTSQAARQEIANIEPLGKYVMERTSVYHKPIIRIVAQSPVQQHKPQGLIKDLLRGVIYAEDFGVWAIDPEVAEERMSTFYPHAEKRTMPANHRIQEQYPEVVIETIFSVIEKTKVTPTSSNNASIPRQEK</sequence>
<evidence type="ECO:0000313" key="4">
    <source>
        <dbReference type="Proteomes" id="UP001589844"/>
    </source>
</evidence>
<keyword evidence="4" id="KW-1185">Reference proteome</keyword>
<keyword evidence="1" id="KW-0732">Signal</keyword>
<protein>
    <submittedName>
        <fullName evidence="3">Alpha/beta fold hydrolase</fullName>
    </submittedName>
</protein>
<organism evidence="3 4">
    <name type="scientific">Undibacterium danionis</name>
    <dbReference type="NCBI Taxonomy" id="1812100"/>
    <lineage>
        <taxon>Bacteria</taxon>
        <taxon>Pseudomonadati</taxon>
        <taxon>Pseudomonadota</taxon>
        <taxon>Betaproteobacteria</taxon>
        <taxon>Burkholderiales</taxon>
        <taxon>Oxalobacteraceae</taxon>
        <taxon>Undibacterium</taxon>
    </lineage>
</organism>
<keyword evidence="3" id="KW-0378">Hydrolase</keyword>
<dbReference type="Gene3D" id="3.40.50.1820">
    <property type="entry name" value="alpha/beta hydrolase"/>
    <property type="match status" value="1"/>
</dbReference>
<dbReference type="InterPro" id="IPR050266">
    <property type="entry name" value="AB_hydrolase_sf"/>
</dbReference>
<evidence type="ECO:0000259" key="2">
    <source>
        <dbReference type="Pfam" id="PF12697"/>
    </source>
</evidence>
<dbReference type="InterPro" id="IPR029058">
    <property type="entry name" value="AB_hydrolase_fold"/>
</dbReference>
<name>A0ABV6IJD3_9BURK</name>
<feature type="chain" id="PRO_5045179699" evidence="1">
    <location>
        <begin position="29"/>
        <end position="321"/>
    </location>
</feature>
<dbReference type="PANTHER" id="PTHR43798:SF33">
    <property type="entry name" value="HYDROLASE, PUTATIVE (AFU_ORTHOLOGUE AFUA_2G14860)-RELATED"/>
    <property type="match status" value="1"/>
</dbReference>
<dbReference type="InterPro" id="IPR000073">
    <property type="entry name" value="AB_hydrolase_1"/>
</dbReference>
<feature type="signal peptide" evidence="1">
    <location>
        <begin position="1"/>
        <end position="28"/>
    </location>
</feature>
<dbReference type="Pfam" id="PF12697">
    <property type="entry name" value="Abhydrolase_6"/>
    <property type="match status" value="1"/>
</dbReference>
<proteinExistence type="predicted"/>
<evidence type="ECO:0000313" key="3">
    <source>
        <dbReference type="EMBL" id="MFC0351116.1"/>
    </source>
</evidence>